<dbReference type="EMBL" id="LAZR01000751">
    <property type="protein sequence ID" value="KKN58669.1"/>
    <property type="molecule type" value="Genomic_DNA"/>
</dbReference>
<protein>
    <recommendedName>
        <fullName evidence="2">NadR/Ttd14 AAA domain-containing protein</fullName>
    </recommendedName>
</protein>
<evidence type="ECO:0000313" key="1">
    <source>
        <dbReference type="EMBL" id="KKN58669.1"/>
    </source>
</evidence>
<comment type="caution">
    <text evidence="1">The sequence shown here is derived from an EMBL/GenBank/DDBJ whole genome shotgun (WGS) entry which is preliminary data.</text>
</comment>
<gene>
    <name evidence="1" type="ORF">LCGC14_0549610</name>
</gene>
<accession>A0A0F9RV27</accession>
<evidence type="ECO:0008006" key="2">
    <source>
        <dbReference type="Google" id="ProtNLM"/>
    </source>
</evidence>
<dbReference type="Gene3D" id="3.40.50.300">
    <property type="entry name" value="P-loop containing nucleotide triphosphate hydrolases"/>
    <property type="match status" value="1"/>
</dbReference>
<reference evidence="1" key="1">
    <citation type="journal article" date="2015" name="Nature">
        <title>Complex archaea that bridge the gap between prokaryotes and eukaryotes.</title>
        <authorList>
            <person name="Spang A."/>
            <person name="Saw J.H."/>
            <person name="Jorgensen S.L."/>
            <person name="Zaremba-Niedzwiedzka K."/>
            <person name="Martijn J."/>
            <person name="Lind A.E."/>
            <person name="van Eijk R."/>
            <person name="Schleper C."/>
            <person name="Guy L."/>
            <person name="Ettema T.J."/>
        </authorList>
    </citation>
    <scope>NUCLEOTIDE SEQUENCE</scope>
</reference>
<dbReference type="InterPro" id="IPR027417">
    <property type="entry name" value="P-loop_NTPase"/>
</dbReference>
<organism evidence="1">
    <name type="scientific">marine sediment metagenome</name>
    <dbReference type="NCBI Taxonomy" id="412755"/>
    <lineage>
        <taxon>unclassified sequences</taxon>
        <taxon>metagenomes</taxon>
        <taxon>ecological metagenomes</taxon>
    </lineage>
</organism>
<dbReference type="AlphaFoldDB" id="A0A0F9RV27"/>
<dbReference type="SUPFAM" id="SSF52540">
    <property type="entry name" value="P-loop containing nucleoside triphosphate hydrolases"/>
    <property type="match status" value="1"/>
</dbReference>
<sequence>MKGLDKMPNKPKGKRILIMGLNDSGKTTFSQLLQKKLKCPYFNADQVRAQFFDYDFTIRGRNRQARRMKILCDWALKLGHEYAIADFICPTPRTRNLFLADHCVFLDTVNRTPFLDTQRIFTTPTLYIDADFRVILRRNFEEAVENFIWTKLKVEDSRVPISQRGIRKEKE</sequence>
<proteinExistence type="predicted"/>
<name>A0A0F9RV27_9ZZZZ</name>